<dbReference type="Pfam" id="PF24181">
    <property type="entry name" value="TPR_TTI1_C"/>
    <property type="match status" value="1"/>
</dbReference>
<proteinExistence type="predicted"/>
<accession>A0A0B6YFZ3</accession>
<name>A0A0B6YFZ3_9EUPU</name>
<feature type="domain" description="TTI1 C-terminal TPR" evidence="1">
    <location>
        <begin position="2"/>
        <end position="113"/>
    </location>
</feature>
<sequence>NTLLVMSEVSGDFIKQRTMKDVVPVLVSFMEKQALISSQSRSAYTFTGPYKLQLCVLSTLGPLAKNLQLDVNSLDIVAKMCLPYLSDLQPEVLQKASKKAFHDFISLDSDAMWLLLSQNYCPNVPTHSCKHLIPVKFQYNPSNKNS</sequence>
<gene>
    <name evidence="2" type="primary">ORF24320</name>
</gene>
<dbReference type="GO" id="GO:0005737">
    <property type="term" value="C:cytoplasm"/>
    <property type="evidence" value="ECO:0007669"/>
    <property type="project" value="TreeGrafter"/>
</dbReference>
<dbReference type="AlphaFoldDB" id="A0A0B6YFZ3"/>
<dbReference type="InterPro" id="IPR052587">
    <property type="entry name" value="TELO2-interacting_protein_1"/>
</dbReference>
<reference evidence="2" key="1">
    <citation type="submission" date="2014-12" db="EMBL/GenBank/DDBJ databases">
        <title>Insight into the proteome of Arion vulgaris.</title>
        <authorList>
            <person name="Aradska J."/>
            <person name="Bulat T."/>
            <person name="Smidak R."/>
            <person name="Sarate P."/>
            <person name="Gangsoo J."/>
            <person name="Sialana F."/>
            <person name="Bilban M."/>
            <person name="Lubec G."/>
        </authorList>
    </citation>
    <scope>NUCLEOTIDE SEQUENCE</scope>
    <source>
        <tissue evidence="2">Skin</tissue>
    </source>
</reference>
<evidence type="ECO:0000313" key="2">
    <source>
        <dbReference type="EMBL" id="CEK55079.1"/>
    </source>
</evidence>
<protein>
    <recommendedName>
        <fullName evidence="1">TTI1 C-terminal TPR domain-containing protein</fullName>
    </recommendedName>
</protein>
<dbReference type="PANTHER" id="PTHR18460">
    <property type="entry name" value="TEL2 INTERACTING PROTEIN 1 TTI1 FAMILY MEMBER"/>
    <property type="match status" value="1"/>
</dbReference>
<feature type="non-terminal residue" evidence="2">
    <location>
        <position position="1"/>
    </location>
</feature>
<organism evidence="2">
    <name type="scientific">Arion vulgaris</name>
    <dbReference type="NCBI Taxonomy" id="1028688"/>
    <lineage>
        <taxon>Eukaryota</taxon>
        <taxon>Metazoa</taxon>
        <taxon>Spiralia</taxon>
        <taxon>Lophotrochozoa</taxon>
        <taxon>Mollusca</taxon>
        <taxon>Gastropoda</taxon>
        <taxon>Heterobranchia</taxon>
        <taxon>Euthyneura</taxon>
        <taxon>Panpulmonata</taxon>
        <taxon>Eupulmonata</taxon>
        <taxon>Stylommatophora</taxon>
        <taxon>Helicina</taxon>
        <taxon>Arionoidea</taxon>
        <taxon>Arionidae</taxon>
        <taxon>Arion</taxon>
    </lineage>
</organism>
<evidence type="ECO:0000259" key="1">
    <source>
        <dbReference type="Pfam" id="PF24181"/>
    </source>
</evidence>
<dbReference type="InterPro" id="IPR057567">
    <property type="entry name" value="TPR_TTI1_C"/>
</dbReference>
<feature type="non-terminal residue" evidence="2">
    <location>
        <position position="146"/>
    </location>
</feature>
<dbReference type="EMBL" id="HACG01008214">
    <property type="protein sequence ID" value="CEK55079.1"/>
    <property type="molecule type" value="Transcribed_RNA"/>
</dbReference>
<dbReference type="PANTHER" id="PTHR18460:SF3">
    <property type="entry name" value="TELO2-INTERACTING PROTEIN 1 HOMOLOG"/>
    <property type="match status" value="1"/>
</dbReference>